<reference evidence="1" key="1">
    <citation type="submission" date="2019-03" db="EMBL/GenBank/DDBJ databases">
        <title>Lake Tanganyika Metagenome-Assembled Genomes (MAGs).</title>
        <authorList>
            <person name="Tran P."/>
        </authorList>
    </citation>
    <scope>NUCLEOTIDE SEQUENCE</scope>
    <source>
        <strain evidence="1">K_DeepCast_65m_m2_066</strain>
    </source>
</reference>
<dbReference type="EMBL" id="VGLS01000181">
    <property type="protein sequence ID" value="MBM3223684.1"/>
    <property type="molecule type" value="Genomic_DNA"/>
</dbReference>
<comment type="caution">
    <text evidence="1">The sequence shown here is derived from an EMBL/GenBank/DDBJ whole genome shotgun (WGS) entry which is preliminary data.</text>
</comment>
<organism evidence="1 2">
    <name type="scientific">Tectimicrobiota bacterium</name>
    <dbReference type="NCBI Taxonomy" id="2528274"/>
    <lineage>
        <taxon>Bacteria</taxon>
        <taxon>Pseudomonadati</taxon>
        <taxon>Nitrospinota/Tectimicrobiota group</taxon>
        <taxon>Candidatus Tectimicrobiota</taxon>
    </lineage>
</organism>
<dbReference type="Proteomes" id="UP000712673">
    <property type="component" value="Unassembled WGS sequence"/>
</dbReference>
<dbReference type="AlphaFoldDB" id="A0A937VYU6"/>
<accession>A0A937VYU6</accession>
<gene>
    <name evidence="1" type="ORF">FJZ47_07790</name>
</gene>
<sequence>MTRQEFTTVLEEQYQLHQALAPRDVYKLIYQAVFGPEHSLGNTHAALERLYHEVLQLPATPTSLPLLEPLSPLLCRVNLQPFIHRGGDPRMLWRQVRQTVRTYQPGTLTDLQCLWKMFLATAWAQRYDVAELEHFWQYMATHNFGPVHHSPSYAAANAPHYRVILRALVSTP</sequence>
<evidence type="ECO:0000313" key="1">
    <source>
        <dbReference type="EMBL" id="MBM3223684.1"/>
    </source>
</evidence>
<evidence type="ECO:0000313" key="2">
    <source>
        <dbReference type="Proteomes" id="UP000712673"/>
    </source>
</evidence>
<proteinExistence type="predicted"/>
<protein>
    <submittedName>
        <fullName evidence="1">Uncharacterized protein</fullName>
    </submittedName>
</protein>
<name>A0A937VYU6_UNCTE</name>